<feature type="region of interest" description="Disordered" evidence="1">
    <location>
        <begin position="71"/>
        <end position="109"/>
    </location>
</feature>
<protein>
    <submittedName>
        <fullName evidence="2">Uncharacterized protein</fullName>
    </submittedName>
</protein>
<comment type="caution">
    <text evidence="2">The sequence shown here is derived from an EMBL/GenBank/DDBJ whole genome shotgun (WGS) entry which is preliminary data.</text>
</comment>
<sequence>MHYSIVHSGASKTVKATQENAQDLDDALKDVKSALDDLGNVLKHSNAVAGAVTAVKEGAVEPAADTVMSKVRTATGSTSDALDSYAQGDQTMSSNAGSAPGSPDMPGVG</sequence>
<feature type="compositionally biased region" description="Polar residues" evidence="1">
    <location>
        <begin position="72"/>
        <end position="97"/>
    </location>
</feature>
<dbReference type="Pfam" id="PF20117">
    <property type="entry name" value="DUF6507"/>
    <property type="match status" value="1"/>
</dbReference>
<dbReference type="InterPro" id="IPR045436">
    <property type="entry name" value="DUF6507"/>
</dbReference>
<dbReference type="Proteomes" id="UP000053528">
    <property type="component" value="Unassembled WGS sequence"/>
</dbReference>
<accession>A0A096AJC1</accession>
<dbReference type="RefSeq" id="WP_035754815.1">
    <property type="nucleotide sequence ID" value="NZ_JRNH01000007.1"/>
</dbReference>
<evidence type="ECO:0000313" key="3">
    <source>
        <dbReference type="Proteomes" id="UP000053528"/>
    </source>
</evidence>
<proteinExistence type="predicted"/>
<reference evidence="2 3" key="1">
    <citation type="submission" date="2014-07" db="EMBL/GenBank/DDBJ databases">
        <authorList>
            <person name="McCorrison J."/>
            <person name="Sanka R."/>
            <person name="Torralba M."/>
            <person name="Gillis M."/>
            <person name="Haft D.H."/>
            <person name="Methe B."/>
            <person name="Sutton G."/>
            <person name="Nelson K.E."/>
        </authorList>
    </citation>
    <scope>NUCLEOTIDE SEQUENCE [LARGE SCALE GENOMIC DNA]</scope>
    <source>
        <strain evidence="2 3">DNF00011</strain>
    </source>
</reference>
<name>A0A096AJC1_9MICC</name>
<organism evidence="2 3">
    <name type="scientific">Pseudoglutamicibacter albus DNF00011</name>
    <dbReference type="NCBI Taxonomy" id="1401063"/>
    <lineage>
        <taxon>Bacteria</taxon>
        <taxon>Bacillati</taxon>
        <taxon>Actinomycetota</taxon>
        <taxon>Actinomycetes</taxon>
        <taxon>Micrococcales</taxon>
        <taxon>Micrococcaceae</taxon>
        <taxon>Pseudoglutamicibacter</taxon>
    </lineage>
</organism>
<dbReference type="AlphaFoldDB" id="A0A096AJC1"/>
<gene>
    <name evidence="2" type="ORF">HMPREF2128_02730</name>
</gene>
<dbReference type="EMBL" id="JRNH01000007">
    <property type="protein sequence ID" value="KGF21109.1"/>
    <property type="molecule type" value="Genomic_DNA"/>
</dbReference>
<evidence type="ECO:0000313" key="2">
    <source>
        <dbReference type="EMBL" id="KGF21109.1"/>
    </source>
</evidence>
<evidence type="ECO:0000256" key="1">
    <source>
        <dbReference type="SAM" id="MobiDB-lite"/>
    </source>
</evidence>